<dbReference type="EMBL" id="LJJC01000004">
    <property type="protein sequence ID" value="KQL54612.1"/>
    <property type="molecule type" value="Genomic_DNA"/>
</dbReference>
<evidence type="ECO:0000313" key="5">
    <source>
        <dbReference type="Proteomes" id="UP000051888"/>
    </source>
</evidence>
<keyword evidence="2" id="KW-0378">Hydrolase</keyword>
<dbReference type="PANTHER" id="PTHR43693:SF1">
    <property type="entry name" value="PROTEIN PHOSPHATASE CHEZ"/>
    <property type="match status" value="1"/>
</dbReference>
<dbReference type="InterPro" id="IPR007597">
    <property type="entry name" value="CheC"/>
</dbReference>
<dbReference type="RefSeq" id="WP_055740390.1">
    <property type="nucleotide sequence ID" value="NZ_JAAIWL010000003.1"/>
</dbReference>
<dbReference type="GO" id="GO:0006935">
    <property type="term" value="P:chemotaxis"/>
    <property type="evidence" value="ECO:0007669"/>
    <property type="project" value="UniProtKB-KW"/>
</dbReference>
<proteinExistence type="predicted"/>
<evidence type="ECO:0000259" key="3">
    <source>
        <dbReference type="Pfam" id="PF04509"/>
    </source>
</evidence>
<keyword evidence="5" id="KW-1185">Reference proteome</keyword>
<evidence type="ECO:0000313" key="4">
    <source>
        <dbReference type="EMBL" id="KQL54612.1"/>
    </source>
</evidence>
<dbReference type="PANTHER" id="PTHR43693">
    <property type="entry name" value="PROTEIN PHOSPHATASE CHEZ"/>
    <property type="match status" value="1"/>
</dbReference>
<sequence>MGLEDKITSVHLDILKEIGNIGAAHAATSLSIVLNKKIDMNVPKVSIESFTEMMEMAGGSENIVACVLLQIEGDASGYMFFILSIKQCENFIRQMTGDAHFSIRQPALSELGISAFQELGNILAGSYLTALSNFTKLELYPSVPLVCFDMFGAIISHGLIELSQTSDYAIVIDTSLSDEHDGFGDTMNGQFFLLPNPDSFQTIFQALGVEI</sequence>
<dbReference type="OrthoDB" id="9812187at2"/>
<evidence type="ECO:0000256" key="2">
    <source>
        <dbReference type="ARBA" id="ARBA00022801"/>
    </source>
</evidence>
<reference evidence="4 5" key="1">
    <citation type="submission" date="2015-09" db="EMBL/GenBank/DDBJ databases">
        <title>Genome sequencing project for genomic taxonomy and phylogenomics of Bacillus-like bacteria.</title>
        <authorList>
            <person name="Liu B."/>
            <person name="Wang J."/>
            <person name="Zhu Y."/>
            <person name="Liu G."/>
            <person name="Chen Q."/>
            <person name="Chen Z."/>
            <person name="Lan J."/>
            <person name="Che J."/>
            <person name="Ge C."/>
            <person name="Shi H."/>
            <person name="Pan Z."/>
            <person name="Liu X."/>
        </authorList>
    </citation>
    <scope>NUCLEOTIDE SEQUENCE [LARGE SCALE GENOMIC DNA]</scope>
    <source>
        <strain evidence="4 5">LMG 18435</strain>
    </source>
</reference>
<dbReference type="AlphaFoldDB" id="A0A0Q3X052"/>
<protein>
    <submittedName>
        <fullName evidence="4">Chemotaxis protein CheY</fullName>
    </submittedName>
</protein>
<dbReference type="Pfam" id="PF04509">
    <property type="entry name" value="CheC"/>
    <property type="match status" value="2"/>
</dbReference>
<keyword evidence="1" id="KW-0145">Chemotaxis</keyword>
<feature type="domain" description="CheC-like protein" evidence="3">
    <location>
        <begin position="11"/>
        <end position="47"/>
    </location>
</feature>
<accession>A0A0Q3X052</accession>
<evidence type="ECO:0000256" key="1">
    <source>
        <dbReference type="ARBA" id="ARBA00022500"/>
    </source>
</evidence>
<dbReference type="Gene3D" id="3.40.1550.10">
    <property type="entry name" value="CheC-like"/>
    <property type="match status" value="1"/>
</dbReference>
<dbReference type="CDD" id="cd17909">
    <property type="entry name" value="CheC_ClassI"/>
    <property type="match status" value="1"/>
</dbReference>
<dbReference type="InterPro" id="IPR028976">
    <property type="entry name" value="CheC-like_sf"/>
</dbReference>
<dbReference type="SUPFAM" id="SSF103039">
    <property type="entry name" value="CheC-like"/>
    <property type="match status" value="1"/>
</dbReference>
<organism evidence="4 5">
    <name type="scientific">Heyndrickxia shackletonii</name>
    <dbReference type="NCBI Taxonomy" id="157838"/>
    <lineage>
        <taxon>Bacteria</taxon>
        <taxon>Bacillati</taxon>
        <taxon>Bacillota</taxon>
        <taxon>Bacilli</taxon>
        <taxon>Bacillales</taxon>
        <taxon>Bacillaceae</taxon>
        <taxon>Heyndrickxia</taxon>
    </lineage>
</organism>
<dbReference type="InterPro" id="IPR050992">
    <property type="entry name" value="CheZ_family_phosphatases"/>
</dbReference>
<name>A0A0Q3X052_9BACI</name>
<gene>
    <name evidence="4" type="ORF">AN964_14635</name>
</gene>
<dbReference type="Proteomes" id="UP000051888">
    <property type="component" value="Unassembled WGS sequence"/>
</dbReference>
<feature type="domain" description="CheC-like protein" evidence="3">
    <location>
        <begin position="113"/>
        <end position="144"/>
    </location>
</feature>
<dbReference type="GO" id="GO:0016787">
    <property type="term" value="F:hydrolase activity"/>
    <property type="evidence" value="ECO:0007669"/>
    <property type="project" value="UniProtKB-KW"/>
</dbReference>
<dbReference type="STRING" id="157838.AN964_14635"/>
<dbReference type="PATRIC" id="fig|157838.3.peg.3253"/>
<comment type="caution">
    <text evidence="4">The sequence shown here is derived from an EMBL/GenBank/DDBJ whole genome shotgun (WGS) entry which is preliminary data.</text>
</comment>